<organism evidence="2 3">
    <name type="scientific">Circinella minor</name>
    <dbReference type="NCBI Taxonomy" id="1195481"/>
    <lineage>
        <taxon>Eukaryota</taxon>
        <taxon>Fungi</taxon>
        <taxon>Fungi incertae sedis</taxon>
        <taxon>Mucoromycota</taxon>
        <taxon>Mucoromycotina</taxon>
        <taxon>Mucoromycetes</taxon>
        <taxon>Mucorales</taxon>
        <taxon>Lichtheimiaceae</taxon>
        <taxon>Circinella</taxon>
    </lineage>
</organism>
<keyword evidence="3" id="KW-1185">Reference proteome</keyword>
<sequence>MNQHQQQQLLFPPQQPVPITNEDIYMRVLAIGDSQQNDAVQPTANPWPPPTVATTTFSSYPITTSSSSSTRRTVLPPYTIYVLPVGGFVPKPSTEQQREHSKKVAREHVFQLLYSPVCSLDAEKVVYVHNVCRDAATRLGEAVINAYDRLDQGINPLTGTVRPLVQGGLKMDYKNSVDLTVSHTDPVVFSVPSSLHAAVSSSSSSSSHRSPPQQLNLYQDNRRPSIIPATRPLPSPSSSTSSTSTTQSHRPKKEKQEPPIQS</sequence>
<proteinExistence type="predicted"/>
<protein>
    <submittedName>
        <fullName evidence="2">Uncharacterized protein</fullName>
    </submittedName>
</protein>
<feature type="compositionally biased region" description="Low complexity" evidence="1">
    <location>
        <begin position="198"/>
        <end position="215"/>
    </location>
</feature>
<feature type="compositionally biased region" description="Low complexity" evidence="1">
    <location>
        <begin position="236"/>
        <end position="246"/>
    </location>
</feature>
<dbReference type="Proteomes" id="UP000646827">
    <property type="component" value="Unassembled WGS sequence"/>
</dbReference>
<dbReference type="AlphaFoldDB" id="A0A8H7RS42"/>
<gene>
    <name evidence="2" type="ORF">INT45_002567</name>
</gene>
<comment type="caution">
    <text evidence="2">The sequence shown here is derived from an EMBL/GenBank/DDBJ whole genome shotgun (WGS) entry which is preliminary data.</text>
</comment>
<evidence type="ECO:0000313" key="3">
    <source>
        <dbReference type="Proteomes" id="UP000646827"/>
    </source>
</evidence>
<feature type="region of interest" description="Disordered" evidence="1">
    <location>
        <begin position="198"/>
        <end position="262"/>
    </location>
</feature>
<dbReference type="EMBL" id="JAEPRB010000449">
    <property type="protein sequence ID" value="KAG2216146.1"/>
    <property type="molecule type" value="Genomic_DNA"/>
</dbReference>
<accession>A0A8H7RS42</accession>
<reference evidence="2 3" key="1">
    <citation type="submission" date="2020-12" db="EMBL/GenBank/DDBJ databases">
        <title>Metabolic potential, ecology and presence of endohyphal bacteria is reflected in genomic diversity of Mucoromycotina.</title>
        <authorList>
            <person name="Muszewska A."/>
            <person name="Okrasinska A."/>
            <person name="Steczkiewicz K."/>
            <person name="Drgas O."/>
            <person name="Orlowska M."/>
            <person name="Perlinska-Lenart U."/>
            <person name="Aleksandrzak-Piekarczyk T."/>
            <person name="Szatraj K."/>
            <person name="Zielenkiewicz U."/>
            <person name="Pilsyk S."/>
            <person name="Malc E."/>
            <person name="Mieczkowski P."/>
            <person name="Kruszewska J.S."/>
            <person name="Biernat P."/>
            <person name="Pawlowska J."/>
        </authorList>
    </citation>
    <scope>NUCLEOTIDE SEQUENCE [LARGE SCALE GENOMIC DNA]</scope>
    <source>
        <strain evidence="2 3">CBS 142.35</strain>
    </source>
</reference>
<evidence type="ECO:0000256" key="1">
    <source>
        <dbReference type="SAM" id="MobiDB-lite"/>
    </source>
</evidence>
<evidence type="ECO:0000313" key="2">
    <source>
        <dbReference type="EMBL" id="KAG2216146.1"/>
    </source>
</evidence>
<name>A0A8H7RS42_9FUNG</name>